<dbReference type="PANTHER" id="PTHR10552:SF6">
    <property type="entry name" value="U2 SMALL NUCLEAR RIBONUCLEOPROTEIN A"/>
    <property type="match status" value="1"/>
</dbReference>
<keyword evidence="6" id="KW-0812">Transmembrane</keyword>
<evidence type="ECO:0000313" key="8">
    <source>
        <dbReference type="EMBL" id="KAK2945027.1"/>
    </source>
</evidence>
<organism evidence="8 9">
    <name type="scientific">Blattamonas nauphoetae</name>
    <dbReference type="NCBI Taxonomy" id="2049346"/>
    <lineage>
        <taxon>Eukaryota</taxon>
        <taxon>Metamonada</taxon>
        <taxon>Preaxostyla</taxon>
        <taxon>Oxymonadida</taxon>
        <taxon>Blattamonas</taxon>
    </lineage>
</organism>
<dbReference type="Proteomes" id="UP001281761">
    <property type="component" value="Unassembled WGS sequence"/>
</dbReference>
<feature type="transmembrane region" description="Helical" evidence="6">
    <location>
        <begin position="307"/>
        <end position="327"/>
    </location>
</feature>
<keyword evidence="6" id="KW-0472">Membrane</keyword>
<protein>
    <submittedName>
        <fullName evidence="8">U2 small nuclear ribonucleoprotein A</fullName>
    </submittedName>
</protein>
<gene>
    <name evidence="8" type="ORF">BLNAU_20040</name>
</gene>
<dbReference type="InterPro" id="IPR044640">
    <property type="entry name" value="RU2A"/>
</dbReference>
<evidence type="ECO:0000256" key="1">
    <source>
        <dbReference type="ARBA" id="ARBA00004123"/>
    </source>
</evidence>
<evidence type="ECO:0000256" key="4">
    <source>
        <dbReference type="ARBA" id="ARBA00023242"/>
    </source>
</evidence>
<keyword evidence="9" id="KW-1185">Reference proteome</keyword>
<evidence type="ECO:0000313" key="9">
    <source>
        <dbReference type="Proteomes" id="UP001281761"/>
    </source>
</evidence>
<evidence type="ECO:0000259" key="7">
    <source>
        <dbReference type="SMART" id="SM01190"/>
    </source>
</evidence>
<evidence type="ECO:0000256" key="6">
    <source>
        <dbReference type="SAM" id="Phobius"/>
    </source>
</evidence>
<keyword evidence="6" id="KW-1133">Transmembrane helix</keyword>
<dbReference type="Pfam" id="PF14580">
    <property type="entry name" value="LRR_9"/>
    <property type="match status" value="1"/>
</dbReference>
<sequence length="338" mass="38668">MRLTVEVLQSIEPFYNTCGDYQANIRGMRVPAIENFGVLRDAFDTVDLSDNSISVLGGFSQCLRLKTLFIGKNQIHSIDPDLPRQLPKLSTLIIPQNQLSTFDAISPLYSLPITHLVMEGNPISLLEEYRRTLIHFIPTLTVLDYQKVTQKERVEASKHFGPDISPKGNASFSQFYQQGDQVKGQFHVIHGSDNKIELSIFDPANTLVLMKQENSHSFNFSANQAGIFKFLFVSRSGLTEQTINFLLDQFISHNQSQESKHTDSVYHQIYEHTLSRFDYVILTQDEAKFSQRNRRELASTMNNRLSFWSKLLIIAALVSSAIQIYSLRRLFINRNSRV</sequence>
<dbReference type="Pfam" id="PF01105">
    <property type="entry name" value="EMP24_GP25L"/>
    <property type="match status" value="1"/>
</dbReference>
<reference evidence="8 9" key="1">
    <citation type="journal article" date="2022" name="bioRxiv">
        <title>Genomics of Preaxostyla Flagellates Illuminates Evolutionary Transitions and the Path Towards Mitochondrial Loss.</title>
        <authorList>
            <person name="Novak L.V.F."/>
            <person name="Treitli S.C."/>
            <person name="Pyrih J."/>
            <person name="Halakuc P."/>
            <person name="Pipaliya S.V."/>
            <person name="Vacek V."/>
            <person name="Brzon O."/>
            <person name="Soukal P."/>
            <person name="Eme L."/>
            <person name="Dacks J.B."/>
            <person name="Karnkowska A."/>
            <person name="Elias M."/>
            <person name="Hampl V."/>
        </authorList>
    </citation>
    <scope>NUCLEOTIDE SEQUENCE [LARGE SCALE GENOMIC DNA]</scope>
    <source>
        <strain evidence="8">NAU3</strain>
        <tissue evidence="8">Gut</tissue>
    </source>
</reference>
<dbReference type="SMART" id="SM01190">
    <property type="entry name" value="EMP24_GP25L"/>
    <property type="match status" value="1"/>
</dbReference>
<dbReference type="GO" id="GO:1990904">
    <property type="term" value="C:ribonucleoprotein complex"/>
    <property type="evidence" value="ECO:0007669"/>
    <property type="project" value="UniProtKB-KW"/>
</dbReference>
<keyword evidence="2" id="KW-0433">Leucine-rich repeat</keyword>
<evidence type="ECO:0000256" key="2">
    <source>
        <dbReference type="ARBA" id="ARBA00022614"/>
    </source>
</evidence>
<comment type="caution">
    <text evidence="8">The sequence shown here is derived from an EMBL/GenBank/DDBJ whole genome shotgun (WGS) entry which is preliminary data.</text>
</comment>
<dbReference type="SUPFAM" id="SSF52058">
    <property type="entry name" value="L domain-like"/>
    <property type="match status" value="1"/>
</dbReference>
<keyword evidence="8" id="KW-0687">Ribonucleoprotein</keyword>
<dbReference type="EMBL" id="JARBJD010000275">
    <property type="protein sequence ID" value="KAK2945027.1"/>
    <property type="molecule type" value="Genomic_DNA"/>
</dbReference>
<comment type="subcellular location">
    <subcellularLocation>
        <location evidence="1">Nucleus</location>
    </subcellularLocation>
</comment>
<feature type="domain" description="GOLD" evidence="7">
    <location>
        <begin position="159"/>
        <end position="332"/>
    </location>
</feature>
<evidence type="ECO:0000256" key="5">
    <source>
        <dbReference type="ARBA" id="ARBA00024196"/>
    </source>
</evidence>
<evidence type="ECO:0000256" key="3">
    <source>
        <dbReference type="ARBA" id="ARBA00022737"/>
    </source>
</evidence>
<keyword evidence="4" id="KW-0539">Nucleus</keyword>
<accession>A0ABQ9X268</accession>
<comment type="similarity">
    <text evidence="5">Belongs to the U2 small nuclear ribonucleoprotein A family.</text>
</comment>
<dbReference type="Gene3D" id="3.80.10.10">
    <property type="entry name" value="Ribonuclease Inhibitor"/>
    <property type="match status" value="1"/>
</dbReference>
<keyword evidence="3" id="KW-0677">Repeat</keyword>
<dbReference type="InterPro" id="IPR032675">
    <property type="entry name" value="LRR_dom_sf"/>
</dbReference>
<name>A0ABQ9X268_9EUKA</name>
<dbReference type="PANTHER" id="PTHR10552">
    <property type="entry name" value="U2 SMALL NUCLEAR RIBONUCLEOPROTEIN A"/>
    <property type="match status" value="1"/>
</dbReference>
<proteinExistence type="inferred from homology"/>
<dbReference type="InterPro" id="IPR009038">
    <property type="entry name" value="GOLD_dom"/>
</dbReference>